<dbReference type="Gene3D" id="1.20.1250.20">
    <property type="entry name" value="MFS general substrate transporter like domains"/>
    <property type="match status" value="1"/>
</dbReference>
<dbReference type="EMBL" id="QRDP01000004">
    <property type="protein sequence ID" value="RED16110.1"/>
    <property type="molecule type" value="Genomic_DNA"/>
</dbReference>
<feature type="transmembrane region" description="Helical" evidence="8">
    <location>
        <begin position="285"/>
        <end position="302"/>
    </location>
</feature>
<feature type="transmembrane region" description="Helical" evidence="8">
    <location>
        <begin position="105"/>
        <end position="125"/>
    </location>
</feature>
<dbReference type="PANTHER" id="PTHR23504">
    <property type="entry name" value="MAJOR FACILITATOR SUPERFAMILY DOMAIN-CONTAINING PROTEIN 10"/>
    <property type="match status" value="1"/>
</dbReference>
<feature type="transmembrane region" description="Helical" evidence="8">
    <location>
        <begin position="248"/>
        <end position="273"/>
    </location>
</feature>
<evidence type="ECO:0000256" key="1">
    <source>
        <dbReference type="ARBA" id="ARBA00003279"/>
    </source>
</evidence>
<evidence type="ECO:0000313" key="10">
    <source>
        <dbReference type="EMBL" id="RED16110.1"/>
    </source>
</evidence>
<organism evidence="10 11">
    <name type="scientific">Parasphingopyxis lamellibrachiae</name>
    <dbReference type="NCBI Taxonomy" id="680125"/>
    <lineage>
        <taxon>Bacteria</taxon>
        <taxon>Pseudomonadati</taxon>
        <taxon>Pseudomonadota</taxon>
        <taxon>Alphaproteobacteria</taxon>
        <taxon>Sphingomonadales</taxon>
        <taxon>Sphingomonadaceae</taxon>
        <taxon>Parasphingopyxis</taxon>
    </lineage>
</organism>
<dbReference type="PANTHER" id="PTHR23504:SF15">
    <property type="entry name" value="MAJOR FACILITATOR SUPERFAMILY (MFS) PROFILE DOMAIN-CONTAINING PROTEIN"/>
    <property type="match status" value="1"/>
</dbReference>
<dbReference type="CDD" id="cd17388">
    <property type="entry name" value="MFS_TetA"/>
    <property type="match status" value="1"/>
</dbReference>
<keyword evidence="11" id="KW-1185">Reference proteome</keyword>
<gene>
    <name evidence="10" type="ORF">DFR46_1124</name>
</gene>
<sequence length="409" mass="43469">MDAAKAKPATRFVLGTIFIYAVGFGIIMPVLPQLVVELGDVTLSDAARIGGWLILTYALFQFVCGPFIGNLSDRFGRRPVLLVSLAGFSIDYAVMGFAPTLAWLFLGRAIAGTFGAAFSTAYAAMADIYDEKDRARGFGLIGAAFGTGFIVGPAIGGIIGEFGTRLPFFVASGLGAANLLYGFFAFPETLARENRRPFKLMRANPLGALLKLRNMPGVLPIALIYLFWMTAQNIYPTTWAYFTQIRFAWSPGMIGVSLAWTGMLMALVQALAVGPMVKRLGERRNAIIGIALSAVAYALYAVNPWGWAIFVIMTATALAALGGPALSAMMSQRVPASMQGELQGFVASLTALSAITAPLLFNPSLAYFSSPYAPVYFPGAAFAIAAAFAATALVILLFTRRAGSHAEAN</sequence>
<dbReference type="InterPro" id="IPR011701">
    <property type="entry name" value="MFS"/>
</dbReference>
<feature type="transmembrane region" description="Helical" evidence="8">
    <location>
        <begin position="80"/>
        <end position="99"/>
    </location>
</feature>
<comment type="caution">
    <text evidence="10">The sequence shown here is derived from an EMBL/GenBank/DDBJ whole genome shotgun (WGS) entry which is preliminary data.</text>
</comment>
<name>A0A3D9FE62_9SPHN</name>
<evidence type="ECO:0000256" key="8">
    <source>
        <dbReference type="SAM" id="Phobius"/>
    </source>
</evidence>
<reference evidence="10 11" key="1">
    <citation type="submission" date="2018-07" db="EMBL/GenBank/DDBJ databases">
        <title>Genomic Encyclopedia of Type Strains, Phase IV (KMG-IV): sequencing the most valuable type-strain genomes for metagenomic binning, comparative biology and taxonomic classification.</title>
        <authorList>
            <person name="Goeker M."/>
        </authorList>
    </citation>
    <scope>NUCLEOTIDE SEQUENCE [LARGE SCALE GENOMIC DNA]</scope>
    <source>
        <strain evidence="10 11">DSM 26725</strain>
    </source>
</reference>
<evidence type="ECO:0000256" key="3">
    <source>
        <dbReference type="ARBA" id="ARBA00007520"/>
    </source>
</evidence>
<dbReference type="GO" id="GO:0022857">
    <property type="term" value="F:transmembrane transporter activity"/>
    <property type="evidence" value="ECO:0007669"/>
    <property type="project" value="InterPro"/>
</dbReference>
<feature type="transmembrane region" description="Helical" evidence="8">
    <location>
        <begin position="208"/>
        <end position="228"/>
    </location>
</feature>
<keyword evidence="6 8" id="KW-1133">Transmembrane helix</keyword>
<dbReference type="PROSITE" id="PS50850">
    <property type="entry name" value="MFS"/>
    <property type="match status" value="1"/>
</dbReference>
<dbReference type="PRINTS" id="PR01035">
    <property type="entry name" value="TCRTETA"/>
</dbReference>
<evidence type="ECO:0000313" key="11">
    <source>
        <dbReference type="Proteomes" id="UP000256310"/>
    </source>
</evidence>
<evidence type="ECO:0000256" key="6">
    <source>
        <dbReference type="ARBA" id="ARBA00022989"/>
    </source>
</evidence>
<feature type="transmembrane region" description="Helical" evidence="8">
    <location>
        <begin position="166"/>
        <end position="187"/>
    </location>
</feature>
<feature type="transmembrane region" description="Helical" evidence="8">
    <location>
        <begin position="137"/>
        <end position="160"/>
    </location>
</feature>
<dbReference type="RefSeq" id="WP_116235553.1">
    <property type="nucleotide sequence ID" value="NZ_QRDP01000004.1"/>
</dbReference>
<feature type="transmembrane region" description="Helical" evidence="8">
    <location>
        <begin position="308"/>
        <end position="330"/>
    </location>
</feature>
<feature type="transmembrane region" description="Helical" evidence="8">
    <location>
        <begin position="12"/>
        <end position="31"/>
    </location>
</feature>
<feature type="transmembrane region" description="Helical" evidence="8">
    <location>
        <begin position="342"/>
        <end position="361"/>
    </location>
</feature>
<keyword evidence="4" id="KW-0813">Transport</keyword>
<proteinExistence type="inferred from homology"/>
<evidence type="ECO:0000256" key="5">
    <source>
        <dbReference type="ARBA" id="ARBA00022692"/>
    </source>
</evidence>
<feature type="domain" description="Major facilitator superfamily (MFS) profile" evidence="9">
    <location>
        <begin position="9"/>
        <end position="404"/>
    </location>
</feature>
<evidence type="ECO:0000256" key="4">
    <source>
        <dbReference type="ARBA" id="ARBA00022448"/>
    </source>
</evidence>
<comment type="similarity">
    <text evidence="3">Belongs to the major facilitator superfamily. TCR/Tet family.</text>
</comment>
<keyword evidence="5 8" id="KW-0812">Transmembrane</keyword>
<evidence type="ECO:0000256" key="2">
    <source>
        <dbReference type="ARBA" id="ARBA00004141"/>
    </source>
</evidence>
<feature type="transmembrane region" description="Helical" evidence="8">
    <location>
        <begin position="51"/>
        <end position="68"/>
    </location>
</feature>
<comment type="function">
    <text evidence="1">Resistance to tetracycline by an active tetracycline efflux. This is an energy-dependent process that decreases the accumulation of the antibiotic in whole cells. This protein functions as a metal-tetracycline/H(+) antiporter.</text>
</comment>
<feature type="transmembrane region" description="Helical" evidence="8">
    <location>
        <begin position="373"/>
        <end position="398"/>
    </location>
</feature>
<dbReference type="SUPFAM" id="SSF103473">
    <property type="entry name" value="MFS general substrate transporter"/>
    <property type="match status" value="1"/>
</dbReference>
<dbReference type="Proteomes" id="UP000256310">
    <property type="component" value="Unassembled WGS sequence"/>
</dbReference>
<dbReference type="OrthoDB" id="9764259at2"/>
<dbReference type="AlphaFoldDB" id="A0A3D9FE62"/>
<protein>
    <submittedName>
        <fullName evidence="10">DHA1 family tetracycline resistance protein-like MFS transporter</fullName>
    </submittedName>
</protein>
<keyword evidence="7 8" id="KW-0472">Membrane</keyword>
<accession>A0A3D9FE62</accession>
<dbReference type="Pfam" id="PF07690">
    <property type="entry name" value="MFS_1"/>
    <property type="match status" value="1"/>
</dbReference>
<dbReference type="GO" id="GO:0016020">
    <property type="term" value="C:membrane"/>
    <property type="evidence" value="ECO:0007669"/>
    <property type="project" value="UniProtKB-SubCell"/>
</dbReference>
<evidence type="ECO:0000256" key="7">
    <source>
        <dbReference type="ARBA" id="ARBA00023136"/>
    </source>
</evidence>
<dbReference type="InterPro" id="IPR005829">
    <property type="entry name" value="Sugar_transporter_CS"/>
</dbReference>
<dbReference type="InterPro" id="IPR020846">
    <property type="entry name" value="MFS_dom"/>
</dbReference>
<dbReference type="PROSITE" id="PS00216">
    <property type="entry name" value="SUGAR_TRANSPORT_1"/>
    <property type="match status" value="1"/>
</dbReference>
<evidence type="ECO:0000259" key="9">
    <source>
        <dbReference type="PROSITE" id="PS50850"/>
    </source>
</evidence>
<dbReference type="InterPro" id="IPR036259">
    <property type="entry name" value="MFS_trans_sf"/>
</dbReference>
<dbReference type="InterPro" id="IPR001958">
    <property type="entry name" value="Tet-R_TetA/multi-R_MdtG-like"/>
</dbReference>
<comment type="subcellular location">
    <subcellularLocation>
        <location evidence="2">Membrane</location>
        <topology evidence="2">Multi-pass membrane protein</topology>
    </subcellularLocation>
</comment>